<feature type="compositionally biased region" description="Polar residues" evidence="1">
    <location>
        <begin position="106"/>
        <end position="124"/>
    </location>
</feature>
<proteinExistence type="predicted"/>
<sequence>MSVLGRLTELASGRAQARLRPRLPTRFEPGGYAEDGFVTRDQEIAASAPNSDRRESALDSPAQPQRKPQKQREQRATDASRPIPSRPQPDPPASRRELGPLPIPESVTSETVQNPPHLSNQPTRPAQEKPDQPMPQIIEQTAETDGIIHHHHYDTLPPADTPPDPLLPPVENPKFNLTAQILPEPRGERPDRVAAGASGPSAPPEITIHIGRIDLRTPQPEKPRRPKPKGPKAPVASLSDYLKGGSS</sequence>
<dbReference type="RefSeq" id="WP_176867313.1">
    <property type="nucleotide sequence ID" value="NZ_JABXWT010000021.1"/>
</dbReference>
<evidence type="ECO:0000256" key="1">
    <source>
        <dbReference type="SAM" id="MobiDB-lite"/>
    </source>
</evidence>
<evidence type="ECO:0000313" key="2">
    <source>
        <dbReference type="EMBL" id="NVO58272.1"/>
    </source>
</evidence>
<organism evidence="2 3">
    <name type="scientific">Ruegeria haliotis</name>
    <dbReference type="NCBI Taxonomy" id="2747601"/>
    <lineage>
        <taxon>Bacteria</taxon>
        <taxon>Pseudomonadati</taxon>
        <taxon>Pseudomonadota</taxon>
        <taxon>Alphaproteobacteria</taxon>
        <taxon>Rhodobacterales</taxon>
        <taxon>Roseobacteraceae</taxon>
        <taxon>Ruegeria</taxon>
    </lineage>
</organism>
<protein>
    <submittedName>
        <fullName evidence="2">Uncharacterized protein</fullName>
    </submittedName>
</protein>
<reference evidence="2 3" key="1">
    <citation type="submission" date="2020-06" db="EMBL/GenBank/DDBJ databases">
        <authorList>
            <person name="Cao W.R."/>
        </authorList>
    </citation>
    <scope>NUCLEOTIDE SEQUENCE [LARGE SCALE GENOMIC DNA]</scope>
    <source>
        <strain evidence="2 3">B1Z28</strain>
    </source>
</reference>
<feature type="compositionally biased region" description="Pro residues" evidence="1">
    <location>
        <begin position="159"/>
        <end position="171"/>
    </location>
</feature>
<keyword evidence="3" id="KW-1185">Reference proteome</keyword>
<gene>
    <name evidence="2" type="ORF">HW561_21020</name>
</gene>
<comment type="caution">
    <text evidence="2">The sequence shown here is derived from an EMBL/GenBank/DDBJ whole genome shotgun (WGS) entry which is preliminary data.</text>
</comment>
<accession>A0ABX2PVQ2</accession>
<feature type="region of interest" description="Disordered" evidence="1">
    <location>
        <begin position="21"/>
        <end position="247"/>
    </location>
</feature>
<dbReference type="EMBL" id="JABXWT010000021">
    <property type="protein sequence ID" value="NVO58272.1"/>
    <property type="molecule type" value="Genomic_DNA"/>
</dbReference>
<evidence type="ECO:0000313" key="3">
    <source>
        <dbReference type="Proteomes" id="UP000630805"/>
    </source>
</evidence>
<feature type="compositionally biased region" description="Basic and acidic residues" evidence="1">
    <location>
        <begin position="211"/>
        <end position="223"/>
    </location>
</feature>
<dbReference type="Proteomes" id="UP000630805">
    <property type="component" value="Unassembled WGS sequence"/>
</dbReference>
<name>A0ABX2PVQ2_9RHOB</name>